<dbReference type="InterPro" id="IPR013878">
    <property type="entry name" value="Mo25"/>
</dbReference>
<dbReference type="EMBL" id="QGKX02001290">
    <property type="protein sequence ID" value="KAF3537495.1"/>
    <property type="molecule type" value="Genomic_DNA"/>
</dbReference>
<dbReference type="PANTHER" id="PTHR10182:SF31">
    <property type="entry name" value="BNAA02G25530D PROTEIN"/>
    <property type="match status" value="1"/>
</dbReference>
<name>A0A8S9Q124_BRACR</name>
<proteinExistence type="inferred from homology"/>
<protein>
    <recommendedName>
        <fullName evidence="5">MO25-like protein At5g47540</fullName>
    </recommendedName>
</protein>
<comment type="caution">
    <text evidence="3">The sequence shown here is derived from an EMBL/GenBank/DDBJ whole genome shotgun (WGS) entry which is preliminary data.</text>
</comment>
<dbReference type="FunFam" id="1.25.10.10:FF:000146">
    <property type="entry name" value="putative MO25-like protein At5g47540"/>
    <property type="match status" value="1"/>
</dbReference>
<dbReference type="AlphaFoldDB" id="A0A8S9Q124"/>
<gene>
    <name evidence="3" type="ORF">F2Q69_00024128</name>
</gene>
<feature type="region of interest" description="Disordered" evidence="2">
    <location>
        <begin position="1"/>
        <end position="30"/>
    </location>
</feature>
<organism evidence="3 4">
    <name type="scientific">Brassica cretica</name>
    <name type="common">Mustard</name>
    <dbReference type="NCBI Taxonomy" id="69181"/>
    <lineage>
        <taxon>Eukaryota</taxon>
        <taxon>Viridiplantae</taxon>
        <taxon>Streptophyta</taxon>
        <taxon>Embryophyta</taxon>
        <taxon>Tracheophyta</taxon>
        <taxon>Spermatophyta</taxon>
        <taxon>Magnoliopsida</taxon>
        <taxon>eudicotyledons</taxon>
        <taxon>Gunneridae</taxon>
        <taxon>Pentapetalae</taxon>
        <taxon>rosids</taxon>
        <taxon>malvids</taxon>
        <taxon>Brassicales</taxon>
        <taxon>Brassicaceae</taxon>
        <taxon>Brassiceae</taxon>
        <taxon>Brassica</taxon>
    </lineage>
</organism>
<dbReference type="GO" id="GO:0043539">
    <property type="term" value="F:protein serine/threonine kinase activator activity"/>
    <property type="evidence" value="ECO:0007669"/>
    <property type="project" value="TreeGrafter"/>
</dbReference>
<dbReference type="Pfam" id="PF08569">
    <property type="entry name" value="Mo25"/>
    <property type="match status" value="1"/>
</dbReference>
<dbReference type="Proteomes" id="UP000712600">
    <property type="component" value="Unassembled WGS sequence"/>
</dbReference>
<dbReference type="Gene3D" id="1.25.10.10">
    <property type="entry name" value="Leucine-rich Repeat Variant"/>
    <property type="match status" value="1"/>
</dbReference>
<feature type="region of interest" description="Disordered" evidence="2">
    <location>
        <begin position="84"/>
        <end position="157"/>
    </location>
</feature>
<feature type="compositionally biased region" description="Polar residues" evidence="2">
    <location>
        <begin position="123"/>
        <end position="133"/>
    </location>
</feature>
<dbReference type="InterPro" id="IPR016024">
    <property type="entry name" value="ARM-type_fold"/>
</dbReference>
<sequence length="491" mass="55381">MTKKPLRNHKFDQIDDAERPRHVAPGGRSGCWERPQVVAVGRRSRLVRRSQIDTTRATSGCRCGEVALRSGSDFALSLLGAGATSPCRSRRSLRSVNGERPRGLALGGAARGASTPARRLSLQRHSGSLTSSGLAREPSDQSDNGGGKMKGLFKSKPRTPADIVRQTRDLLLYADRSKSLPDLRESKREEKMAELSRNIRDMKSILYGNSEAEPVAEACAQLTQEFFREDTLRLLITCLPKLNLETRKDATQLVANLQRQQVNSRLIASDYLEANLDLMDVLMEGFENTDLALHYGAMFRECIRHQIVARYVLESEHVKKFFDYIQLPNFDIAADAAATFKELLTRHKSTVAEFLTKNEDWFFTDYNSKLLESSNYITRRQAIKLLGDILLDRSNSAVMTRYVSSRDNLRILMNLLRESSKSIQIEAFHVFKLFAANQNKPADIINILVANKSKLLRLLADLKPDKEDERFEADKSQVLREIAALEPRDLA</sequence>
<evidence type="ECO:0000313" key="4">
    <source>
        <dbReference type="Proteomes" id="UP000712600"/>
    </source>
</evidence>
<dbReference type="GO" id="GO:0035556">
    <property type="term" value="P:intracellular signal transduction"/>
    <property type="evidence" value="ECO:0007669"/>
    <property type="project" value="TreeGrafter"/>
</dbReference>
<accession>A0A8S9Q124</accession>
<comment type="similarity">
    <text evidence="1">Belongs to the Mo25 family.</text>
</comment>
<reference evidence="3" key="1">
    <citation type="submission" date="2019-12" db="EMBL/GenBank/DDBJ databases">
        <title>Genome sequencing and annotation of Brassica cretica.</title>
        <authorList>
            <person name="Studholme D.J."/>
            <person name="Sarris P."/>
        </authorList>
    </citation>
    <scope>NUCLEOTIDE SEQUENCE</scope>
    <source>
        <strain evidence="3">PFS-109/04</strain>
        <tissue evidence="3">Leaf</tissue>
    </source>
</reference>
<evidence type="ECO:0000313" key="3">
    <source>
        <dbReference type="EMBL" id="KAF3537495.1"/>
    </source>
</evidence>
<dbReference type="SUPFAM" id="SSF48371">
    <property type="entry name" value="ARM repeat"/>
    <property type="match status" value="1"/>
</dbReference>
<evidence type="ECO:0000256" key="2">
    <source>
        <dbReference type="SAM" id="MobiDB-lite"/>
    </source>
</evidence>
<evidence type="ECO:0008006" key="5">
    <source>
        <dbReference type="Google" id="ProtNLM"/>
    </source>
</evidence>
<dbReference type="PANTHER" id="PTHR10182">
    <property type="entry name" value="CALCIUM-BINDING PROTEIN 39-RELATED"/>
    <property type="match status" value="1"/>
</dbReference>
<evidence type="ECO:0000256" key="1">
    <source>
        <dbReference type="ARBA" id="ARBA00011012"/>
    </source>
</evidence>
<feature type="compositionally biased region" description="Basic and acidic residues" evidence="2">
    <location>
        <begin position="9"/>
        <end position="21"/>
    </location>
</feature>
<dbReference type="InterPro" id="IPR011989">
    <property type="entry name" value="ARM-like"/>
</dbReference>